<evidence type="ECO:0000313" key="2">
    <source>
        <dbReference type="EMBL" id="MBE9033306.1"/>
    </source>
</evidence>
<comment type="caution">
    <text evidence="2">The sequence shown here is derived from an EMBL/GenBank/DDBJ whole genome shotgun (WGS) entry which is preliminary data.</text>
</comment>
<keyword evidence="1" id="KW-0472">Membrane</keyword>
<dbReference type="Proteomes" id="UP000625316">
    <property type="component" value="Unassembled WGS sequence"/>
</dbReference>
<keyword evidence="1" id="KW-0812">Transmembrane</keyword>
<feature type="transmembrane region" description="Helical" evidence="1">
    <location>
        <begin position="239"/>
        <end position="262"/>
    </location>
</feature>
<evidence type="ECO:0000313" key="3">
    <source>
        <dbReference type="Proteomes" id="UP000625316"/>
    </source>
</evidence>
<dbReference type="AlphaFoldDB" id="A0A928VRH9"/>
<dbReference type="EMBL" id="JADEXQ010000176">
    <property type="protein sequence ID" value="MBE9033306.1"/>
    <property type="molecule type" value="Genomic_DNA"/>
</dbReference>
<name>A0A928VRH9_9CYAN</name>
<feature type="transmembrane region" description="Helical" evidence="1">
    <location>
        <begin position="204"/>
        <end position="227"/>
    </location>
</feature>
<gene>
    <name evidence="2" type="ORF">IQ266_26590</name>
</gene>
<evidence type="ECO:0000256" key="1">
    <source>
        <dbReference type="SAM" id="Phobius"/>
    </source>
</evidence>
<proteinExistence type="predicted"/>
<organism evidence="2 3">
    <name type="scientific">Romeriopsis navalis LEGE 11480</name>
    <dbReference type="NCBI Taxonomy" id="2777977"/>
    <lineage>
        <taxon>Bacteria</taxon>
        <taxon>Bacillati</taxon>
        <taxon>Cyanobacteriota</taxon>
        <taxon>Cyanophyceae</taxon>
        <taxon>Leptolyngbyales</taxon>
        <taxon>Leptolyngbyaceae</taxon>
        <taxon>Romeriopsis</taxon>
        <taxon>Romeriopsis navalis</taxon>
    </lineage>
</organism>
<keyword evidence="3" id="KW-1185">Reference proteome</keyword>
<keyword evidence="1" id="KW-1133">Transmembrane helix</keyword>
<reference evidence="2" key="1">
    <citation type="submission" date="2020-10" db="EMBL/GenBank/DDBJ databases">
        <authorList>
            <person name="Castelo-Branco R."/>
            <person name="Eusebio N."/>
            <person name="Adriana R."/>
            <person name="Vieira A."/>
            <person name="Brugerolle De Fraissinette N."/>
            <person name="Rezende De Castro R."/>
            <person name="Schneider M.P."/>
            <person name="Vasconcelos V."/>
            <person name="Leao P.N."/>
        </authorList>
    </citation>
    <scope>NUCLEOTIDE SEQUENCE</scope>
    <source>
        <strain evidence="2">LEGE 11480</strain>
    </source>
</reference>
<accession>A0A928VRH9</accession>
<protein>
    <submittedName>
        <fullName evidence="2">Uncharacterized protein</fullName>
    </submittedName>
</protein>
<sequence length="278" mass="32142">MAGSRLIDVASKVTLEEFLYQMFLRILDVVLGVLLREDFQDEAIGDLWEFSHALQRTRKYKLERYVLILKRACSLIFASFQISLDSLQDRQLPTIRKFGKFSLLRRNLDRLWLKISRFIGRRRTLHPTNQPVVLHYPTPNESCPVNTEDYKLEIRSLCELVGNMSVDSDSKEIVQQCLEDLIECKERQFELKMRDQHVKKTRNGFVLALSTTIFSTLVFLLGLISMSKHDIEFSMREKIIQSTVAIFSGAAALTAIGCTGKVSRDLRNVKMQFGMRVK</sequence>
<dbReference type="RefSeq" id="WP_264328115.1">
    <property type="nucleotide sequence ID" value="NZ_JADEXQ010000176.1"/>
</dbReference>